<dbReference type="PANTHER" id="PTHR11304">
    <property type="entry name" value="EPHRIN"/>
    <property type="match status" value="1"/>
</dbReference>
<dbReference type="Proteomes" id="UP000694388">
    <property type="component" value="Unplaced"/>
</dbReference>
<protein>
    <submittedName>
        <fullName evidence="9">Si:dkey-246i14.3</fullName>
    </submittedName>
</protein>
<dbReference type="GO" id="GO:0046875">
    <property type="term" value="F:ephrin receptor binding"/>
    <property type="evidence" value="ECO:0007669"/>
    <property type="project" value="TreeGrafter"/>
</dbReference>
<evidence type="ECO:0000313" key="10">
    <source>
        <dbReference type="Proteomes" id="UP000694388"/>
    </source>
</evidence>
<dbReference type="Pfam" id="PF00812">
    <property type="entry name" value="Ephrin"/>
    <property type="match status" value="1"/>
</dbReference>
<evidence type="ECO:0000256" key="7">
    <source>
        <dbReference type="RuleBase" id="RU004375"/>
    </source>
</evidence>
<organism evidence="9 10">
    <name type="scientific">Eptatretus burgeri</name>
    <name type="common">Inshore hagfish</name>
    <dbReference type="NCBI Taxonomy" id="7764"/>
    <lineage>
        <taxon>Eukaryota</taxon>
        <taxon>Metazoa</taxon>
        <taxon>Chordata</taxon>
        <taxon>Craniata</taxon>
        <taxon>Vertebrata</taxon>
        <taxon>Cyclostomata</taxon>
        <taxon>Myxini</taxon>
        <taxon>Myxiniformes</taxon>
        <taxon>Myxinidae</taxon>
        <taxon>Eptatretinae</taxon>
        <taxon>Eptatretus</taxon>
    </lineage>
</organism>
<keyword evidence="5" id="KW-0325">Glycoprotein</keyword>
<dbReference type="Ensembl" id="ENSEBUT00000019099.1">
    <property type="protein sequence ID" value="ENSEBUP00000018524.1"/>
    <property type="gene ID" value="ENSEBUG00000011558.1"/>
</dbReference>
<evidence type="ECO:0000256" key="4">
    <source>
        <dbReference type="ARBA" id="ARBA00023157"/>
    </source>
</evidence>
<dbReference type="SUPFAM" id="SSF49503">
    <property type="entry name" value="Cupredoxins"/>
    <property type="match status" value="1"/>
</dbReference>
<evidence type="ECO:0000256" key="1">
    <source>
        <dbReference type="ARBA" id="ARBA00004370"/>
    </source>
</evidence>
<dbReference type="GO" id="GO:0048013">
    <property type="term" value="P:ephrin receptor signaling pathway"/>
    <property type="evidence" value="ECO:0007669"/>
    <property type="project" value="TreeGrafter"/>
</dbReference>
<comment type="caution">
    <text evidence="6">Lacks conserved residue(s) required for the propagation of feature annotation.</text>
</comment>
<dbReference type="InterPro" id="IPR008972">
    <property type="entry name" value="Cupredoxin"/>
</dbReference>
<dbReference type="PRINTS" id="PR01347">
    <property type="entry name" value="EPHRIN"/>
</dbReference>
<dbReference type="Ensembl" id="ENSEBUT00000019089.1">
    <property type="protein sequence ID" value="ENSEBUP00000018512.1"/>
    <property type="gene ID" value="ENSEBUG00000011558.1"/>
</dbReference>
<proteinExistence type="inferred from homology"/>
<keyword evidence="3 7" id="KW-0472">Membrane</keyword>
<reference evidence="9" key="1">
    <citation type="submission" date="2025-05" db="UniProtKB">
        <authorList>
            <consortium name="Ensembl"/>
        </authorList>
    </citation>
    <scope>IDENTIFICATION</scope>
</reference>
<keyword evidence="2" id="KW-0732">Signal</keyword>
<evidence type="ECO:0000256" key="2">
    <source>
        <dbReference type="ARBA" id="ARBA00022729"/>
    </source>
</evidence>
<name>A0A8C4QR30_EPTBU</name>
<dbReference type="PROSITE" id="PS51551">
    <property type="entry name" value="EPHRIN_RBD_2"/>
    <property type="match status" value="1"/>
</dbReference>
<dbReference type="InterPro" id="IPR001799">
    <property type="entry name" value="Ephrin_RBD"/>
</dbReference>
<dbReference type="GO" id="GO:0007411">
    <property type="term" value="P:axon guidance"/>
    <property type="evidence" value="ECO:0007669"/>
    <property type="project" value="TreeGrafter"/>
</dbReference>
<evidence type="ECO:0000256" key="3">
    <source>
        <dbReference type="ARBA" id="ARBA00023136"/>
    </source>
</evidence>
<accession>A0A8C4QR30</accession>
<dbReference type="AlphaFoldDB" id="A0A8C4QR30"/>
<evidence type="ECO:0000313" key="9">
    <source>
        <dbReference type="Ensembl" id="ENSEBUP00000018512.1"/>
    </source>
</evidence>
<dbReference type="Gene3D" id="2.60.40.420">
    <property type="entry name" value="Cupredoxins - blue copper proteins"/>
    <property type="match status" value="1"/>
</dbReference>
<dbReference type="PANTHER" id="PTHR11304:SF4">
    <property type="entry name" value="EPHRIN-A2"/>
    <property type="match status" value="1"/>
</dbReference>
<dbReference type="GO" id="GO:0030316">
    <property type="term" value="P:osteoclast differentiation"/>
    <property type="evidence" value="ECO:0007669"/>
    <property type="project" value="TreeGrafter"/>
</dbReference>
<dbReference type="GO" id="GO:0005886">
    <property type="term" value="C:plasma membrane"/>
    <property type="evidence" value="ECO:0007669"/>
    <property type="project" value="TreeGrafter"/>
</dbReference>
<dbReference type="InterPro" id="IPR031328">
    <property type="entry name" value="Ephrin"/>
</dbReference>
<evidence type="ECO:0000256" key="5">
    <source>
        <dbReference type="ARBA" id="ARBA00023180"/>
    </source>
</evidence>
<evidence type="ECO:0000256" key="6">
    <source>
        <dbReference type="PROSITE-ProRule" id="PRU00884"/>
    </source>
</evidence>
<comment type="similarity">
    <text evidence="6 7">Belongs to the ephrin family.</text>
</comment>
<feature type="domain" description="Ephrin RBD" evidence="8">
    <location>
        <begin position="1"/>
        <end position="125"/>
    </location>
</feature>
<sequence length="175" mass="19892">MKDYTLTVQTDDYMDIYCPHVPWIGSAGTTTRPQQPPLTFRPILHLVDAEGFARCDHTRGTLRWRCDRPKAPDMPLRFAEKFQLYTAFSAGYEFLPGKHYYYISTPLLDNDKKCFRLRVYVRCSKDDEKPGGTTPGALQDPGGMARVSSASSLCRPPAMLILAMTVTFWLWKGMA</sequence>
<keyword evidence="10" id="KW-1185">Reference proteome</keyword>
<dbReference type="GeneTree" id="ENSGT00940000160040"/>
<evidence type="ECO:0000259" key="8">
    <source>
        <dbReference type="PROSITE" id="PS51551"/>
    </source>
</evidence>
<keyword evidence="4" id="KW-1015">Disulfide bond</keyword>
<comment type="subcellular location">
    <subcellularLocation>
        <location evidence="1">Membrane</location>
    </subcellularLocation>
</comment>